<dbReference type="Gene3D" id="2.30.29.30">
    <property type="entry name" value="Pleckstrin-homology domain (PH domain)/Phosphotyrosine-binding domain (PTB)"/>
    <property type="match status" value="1"/>
</dbReference>
<feature type="compositionally biased region" description="Polar residues" evidence="1">
    <location>
        <begin position="1259"/>
        <end position="1279"/>
    </location>
</feature>
<evidence type="ECO:0000313" key="4">
    <source>
        <dbReference type="Proteomes" id="UP000254866"/>
    </source>
</evidence>
<evidence type="ECO:0000259" key="2">
    <source>
        <dbReference type="PROSITE" id="PS50196"/>
    </source>
</evidence>
<feature type="compositionally biased region" description="Low complexity" evidence="1">
    <location>
        <begin position="1108"/>
        <end position="1119"/>
    </location>
</feature>
<feature type="region of interest" description="Disordered" evidence="1">
    <location>
        <begin position="1"/>
        <end position="332"/>
    </location>
</feature>
<feature type="compositionally biased region" description="Polar residues" evidence="1">
    <location>
        <begin position="206"/>
        <end position="231"/>
    </location>
</feature>
<organism evidence="3 4">
    <name type="scientific">Venustampulla echinocandica</name>
    <dbReference type="NCBI Taxonomy" id="2656787"/>
    <lineage>
        <taxon>Eukaryota</taxon>
        <taxon>Fungi</taxon>
        <taxon>Dikarya</taxon>
        <taxon>Ascomycota</taxon>
        <taxon>Pezizomycotina</taxon>
        <taxon>Leotiomycetes</taxon>
        <taxon>Helotiales</taxon>
        <taxon>Pleuroascaceae</taxon>
        <taxon>Venustampulla</taxon>
    </lineage>
</organism>
<comment type="caution">
    <text evidence="3">The sequence shown here is derived from an EMBL/GenBank/DDBJ whole genome shotgun (WGS) entry which is preliminary data.</text>
</comment>
<feature type="compositionally biased region" description="Polar residues" evidence="1">
    <location>
        <begin position="1218"/>
        <end position="1247"/>
    </location>
</feature>
<feature type="compositionally biased region" description="Basic and acidic residues" evidence="1">
    <location>
        <begin position="918"/>
        <end position="934"/>
    </location>
</feature>
<feature type="domain" description="RanBD1" evidence="2">
    <location>
        <begin position="1348"/>
        <end position="1464"/>
    </location>
</feature>
<keyword evidence="4" id="KW-1185">Reference proteome</keyword>
<feature type="compositionally biased region" description="Polar residues" evidence="1">
    <location>
        <begin position="90"/>
        <end position="104"/>
    </location>
</feature>
<dbReference type="Pfam" id="PF00638">
    <property type="entry name" value="Ran_BP1"/>
    <property type="match status" value="1"/>
</dbReference>
<feature type="region of interest" description="Disordered" evidence="1">
    <location>
        <begin position="1295"/>
        <end position="1332"/>
    </location>
</feature>
<dbReference type="SMART" id="SM00160">
    <property type="entry name" value="RanBD"/>
    <property type="match status" value="1"/>
</dbReference>
<feature type="region of interest" description="Disordered" evidence="1">
    <location>
        <begin position="374"/>
        <end position="523"/>
    </location>
</feature>
<evidence type="ECO:0000313" key="3">
    <source>
        <dbReference type="EMBL" id="RDL39185.1"/>
    </source>
</evidence>
<dbReference type="OrthoDB" id="185618at2759"/>
<feature type="compositionally biased region" description="Polar residues" evidence="1">
    <location>
        <begin position="728"/>
        <end position="741"/>
    </location>
</feature>
<dbReference type="SUPFAM" id="SSF50729">
    <property type="entry name" value="PH domain-like"/>
    <property type="match status" value="1"/>
</dbReference>
<evidence type="ECO:0000256" key="1">
    <source>
        <dbReference type="SAM" id="MobiDB-lite"/>
    </source>
</evidence>
<feature type="region of interest" description="Disordered" evidence="1">
    <location>
        <begin position="1063"/>
        <end position="1279"/>
    </location>
</feature>
<dbReference type="InterPro" id="IPR011993">
    <property type="entry name" value="PH-like_dom_sf"/>
</dbReference>
<dbReference type="GeneID" id="43596374"/>
<feature type="compositionally biased region" description="Basic and acidic residues" evidence="1">
    <location>
        <begin position="817"/>
        <end position="832"/>
    </location>
</feature>
<dbReference type="EMBL" id="NPIC01000002">
    <property type="protein sequence ID" value="RDL39185.1"/>
    <property type="molecule type" value="Genomic_DNA"/>
</dbReference>
<sequence>MEGPPRANAAQLAARKIKDRPKGRRGGTPSTPSSLSSAPQWAPVQPQGPAQFGGAAAGGGLFGGSVQATGTFDFAAPSGPSFPPPSFGSTTNNIFGMSNGASNQEPDRPVEDRPTKKQFGTSTNSARQPNTFQTPNLFAQGQQTNIFGSANQSQVGNNPFSFGNTSQPATNSASFPPTSTTQSQPSNSIFSFGGSSSAPAPTSISFDSGTTSEKPAFNIFNSGQPTAQPVPSTSAFSFGSSTSQNKPSSTPFQFGQTSNQSTSSSTNAISAPAIAAPSSSIFGNLQPQPPSQPTNIFGKPSSDSGTPNIFANLKPTTPSSTPLFGNGTQEPAKATTSLFGAQAQSVSQPGQESAKATTNLFGSQAQPASQPVVNIFAKPTPPPAQLPSFTGQGSEASESKLETTKSQTPSTGGLFGNSTLQQPQSGNLFGSSGLSAKSAGDPLGTLNQPFQQPFGQPTMPEVNGATSNSAENTATMNSNSPFSTGVAPVTLSNAAAASKPQLTSTFTSQPSSSESATSTSSSLWEKAPSAALVPHTPEVSSLLNRVEASETGIVERDADAPEEPARPPSFVQKVAENTLADLDGDLDDFARLFPGMVYASKFPIQKMAPEVPPEFTPEQRVEFYSACRMKALNKALQRYLNNIQLTDNIFPAMRFYELLRQSILSRSDEELAEELQNLKRKATDRANEENEQPSKRTKQAESSTALYPQLPRDNAMSFTAPSPPKSLQPPSNETAASSTPSMGVFQASPTPPTPDTAPSRGKRKGEELTKDSYENESSSPLKRSKTQTSNGAEAGSNTSNIFKKLLDSPAKPSPGRRSPEKMSRSSGDEKPRFNPFGSLPVPASPAAKTPATAPSSTSLFAPKGPFATNESAPPKSSPATAAVPSKSALQMPAAIKPPTFGTGPVDFLAQFNQQASKHQKDSENDLMEKAKAEDLDSDDDEEEWEANYKKKRAEELKAVEELAKSKRATFVPGKGFMFAPVEQAPASSSTDAAKPSEKSPEKAADNTQPKPLFGQNSSIGSASGIFGSLNGSKASTSGKGSVLDSHKPGQAVAFGANIFAHLSDADSGSDSKKVDDADDESADEETDNESDSENKDPTYNPGAESKSGPGTPVEETGPGIASAKKGTIPSTFGSRQGGLFGTPSISGTSSPGGSLFDRISKDSNGNPIREISSEEKENTKPNTTNIFGEMKNPFASLNKPAGTPADQTWKPDSPIRFGSTTPTNDAKSSGPTVNVQAATPTKPSSPFGNLFGTPKDVPTVSNGSATSPAPFSNLFGNTNNTKPAPTAGVGFNFGASSTSSSLLPSAAVSASTSRATTPGGTTDGDSAAEGDPDAEYHEQIDLTAGGPGEENEDVLHEVRAKALKFVTPGDGTKGAWETKGVGPLRVLRNKDTKAVRILLRAEPRGTVALNKALLSKVKYEATQKTVRISAISDNGKSMETWVLQVKTPEIAQGLAEVMESNKPS</sequence>
<feature type="compositionally biased region" description="Low complexity" evidence="1">
    <location>
        <begin position="871"/>
        <end position="888"/>
    </location>
</feature>
<feature type="compositionally biased region" description="Polar residues" evidence="1">
    <location>
        <begin position="775"/>
        <end position="801"/>
    </location>
</feature>
<feature type="compositionally biased region" description="Low complexity" evidence="1">
    <location>
        <begin position="1295"/>
        <end position="1317"/>
    </location>
</feature>
<feature type="compositionally biased region" description="Low complexity" evidence="1">
    <location>
        <begin position="27"/>
        <end position="54"/>
    </location>
</feature>
<feature type="compositionally biased region" description="Acidic residues" evidence="1">
    <location>
        <begin position="935"/>
        <end position="945"/>
    </location>
</feature>
<feature type="compositionally biased region" description="Basic and acidic residues" evidence="1">
    <location>
        <begin position="994"/>
        <end position="1004"/>
    </location>
</feature>
<name>A0A370TUH3_9HELO</name>
<feature type="compositionally biased region" description="Low complexity" evidence="1">
    <location>
        <begin position="1017"/>
        <end position="1028"/>
    </location>
</feature>
<feature type="region of interest" description="Disordered" evidence="1">
    <location>
        <begin position="974"/>
        <end position="1047"/>
    </location>
</feature>
<feature type="compositionally biased region" description="Polar residues" evidence="1">
    <location>
        <begin position="1029"/>
        <end position="1039"/>
    </location>
</feature>
<feature type="compositionally biased region" description="Polar residues" evidence="1">
    <location>
        <begin position="404"/>
        <end position="435"/>
    </location>
</feature>
<dbReference type="InterPro" id="IPR053074">
    <property type="entry name" value="NPC_Nucleoporin"/>
</dbReference>
<dbReference type="InterPro" id="IPR000156">
    <property type="entry name" value="Ran_bind_dom"/>
</dbReference>
<reference evidence="3 4" key="1">
    <citation type="journal article" date="2018" name="IMA Fungus">
        <title>IMA Genome-F 9: Draft genome sequence of Annulohypoxylon stygium, Aspergillus mulundensis, Berkeleyomyces basicola (syn. Thielaviopsis basicola), Ceratocystis smalleyi, two Cercospora beticola strains, Coleophoma cylindrospora, Fusarium fracticaudum, Phialophora cf. hyalina, and Morchella septimelata.</title>
        <authorList>
            <person name="Wingfield B.D."/>
            <person name="Bills G.F."/>
            <person name="Dong Y."/>
            <person name="Huang W."/>
            <person name="Nel W.J."/>
            <person name="Swalarsk-Parry B.S."/>
            <person name="Vaghefi N."/>
            <person name="Wilken P.M."/>
            <person name="An Z."/>
            <person name="de Beer Z.W."/>
            <person name="De Vos L."/>
            <person name="Chen L."/>
            <person name="Duong T.A."/>
            <person name="Gao Y."/>
            <person name="Hammerbacher A."/>
            <person name="Kikkert J.R."/>
            <person name="Li Y."/>
            <person name="Li H."/>
            <person name="Li K."/>
            <person name="Li Q."/>
            <person name="Liu X."/>
            <person name="Ma X."/>
            <person name="Naidoo K."/>
            <person name="Pethybridge S.J."/>
            <person name="Sun J."/>
            <person name="Steenkamp E.T."/>
            <person name="van der Nest M.A."/>
            <person name="van Wyk S."/>
            <person name="Wingfield M.J."/>
            <person name="Xiong C."/>
            <person name="Yue Q."/>
            <person name="Zhang X."/>
        </authorList>
    </citation>
    <scope>NUCLEOTIDE SEQUENCE [LARGE SCALE GENOMIC DNA]</scope>
    <source>
        <strain evidence="3 4">BP 5553</strain>
    </source>
</reference>
<feature type="compositionally biased region" description="Low complexity" evidence="1">
    <location>
        <begin position="840"/>
        <end position="862"/>
    </location>
</feature>
<dbReference type="RefSeq" id="XP_031871841.1">
    <property type="nucleotide sequence ID" value="XM_032012148.1"/>
</dbReference>
<feature type="compositionally biased region" description="Low complexity" evidence="1">
    <location>
        <begin position="503"/>
        <end position="522"/>
    </location>
</feature>
<feature type="compositionally biased region" description="Low complexity" evidence="1">
    <location>
        <begin position="232"/>
        <end position="243"/>
    </location>
</feature>
<dbReference type="Proteomes" id="UP000254866">
    <property type="component" value="Unassembled WGS sequence"/>
</dbReference>
<feature type="compositionally biased region" description="Polar residues" evidence="1">
    <location>
        <begin position="301"/>
        <end position="332"/>
    </location>
</feature>
<dbReference type="PANTHER" id="PTHR38697">
    <property type="entry name" value="NUCLEAR PORE COMPLEX PROTEIN SIMILAR TO S. CEREVISIAE NUP2 (EUROFUNG)"/>
    <property type="match status" value="1"/>
</dbReference>
<feature type="compositionally biased region" description="Low complexity" evidence="1">
    <location>
        <begin position="1141"/>
        <end position="1154"/>
    </location>
</feature>
<feature type="compositionally biased region" description="Polar residues" evidence="1">
    <location>
        <begin position="445"/>
        <end position="455"/>
    </location>
</feature>
<feature type="compositionally biased region" description="Basic and acidic residues" evidence="1">
    <location>
        <begin position="764"/>
        <end position="773"/>
    </location>
</feature>
<feature type="region of interest" description="Disordered" evidence="1">
    <location>
        <begin position="679"/>
        <end position="947"/>
    </location>
</feature>
<feature type="compositionally biased region" description="Low complexity" evidence="1">
    <location>
        <begin position="256"/>
        <end position="281"/>
    </location>
</feature>
<protein>
    <recommendedName>
        <fullName evidence="2">RanBD1 domain-containing protein</fullName>
    </recommendedName>
</protein>
<dbReference type="PROSITE" id="PS50196">
    <property type="entry name" value="RANBD1"/>
    <property type="match status" value="1"/>
</dbReference>
<feature type="compositionally biased region" description="Basic residues" evidence="1">
    <location>
        <begin position="15"/>
        <end position="25"/>
    </location>
</feature>
<feature type="compositionally biased region" description="Basic and acidic residues" evidence="1">
    <location>
        <begin position="105"/>
        <end position="115"/>
    </location>
</feature>
<feature type="compositionally biased region" description="Basic and acidic residues" evidence="1">
    <location>
        <begin position="681"/>
        <end position="694"/>
    </location>
</feature>
<dbReference type="CDD" id="cd13170">
    <property type="entry name" value="RanBD_NUP50"/>
    <property type="match status" value="1"/>
</dbReference>
<gene>
    <name evidence="3" type="ORF">BP5553_03525</name>
</gene>
<accession>A0A370TUH3</accession>
<proteinExistence type="predicted"/>
<feature type="compositionally biased region" description="Polar residues" evidence="1">
    <location>
        <begin position="118"/>
        <end position="175"/>
    </location>
</feature>
<feature type="compositionally biased region" description="Acidic residues" evidence="1">
    <location>
        <begin position="1076"/>
        <end position="1091"/>
    </location>
</feature>
<feature type="compositionally biased region" description="Polar residues" evidence="1">
    <location>
        <begin position="387"/>
        <end position="396"/>
    </location>
</feature>
<dbReference type="STRING" id="2656787.A0A370TUH3"/>
<dbReference type="PANTHER" id="PTHR38697:SF1">
    <property type="entry name" value="NUCLEAR PORE COMPLEX PROTEIN SIMILAR TO S. CEREVISIAE NUP2 (EUROFUNG)"/>
    <property type="match status" value="1"/>
</dbReference>
<feature type="compositionally biased region" description="Polar residues" evidence="1">
    <location>
        <begin position="244"/>
        <end position="255"/>
    </location>
</feature>
<feature type="compositionally biased region" description="Polar residues" evidence="1">
    <location>
        <begin position="464"/>
        <end position="483"/>
    </location>
</feature>
<feature type="compositionally biased region" description="Low complexity" evidence="1">
    <location>
        <begin position="176"/>
        <end position="205"/>
    </location>
</feature>